<comment type="caution">
    <text evidence="7">The sequence shown here is derived from an EMBL/GenBank/DDBJ whole genome shotgun (WGS) entry which is preliminary data.</text>
</comment>
<dbReference type="SUPFAM" id="SSF49313">
    <property type="entry name" value="Cadherin-like"/>
    <property type="match status" value="2"/>
</dbReference>
<feature type="region of interest" description="Disordered" evidence="5">
    <location>
        <begin position="920"/>
        <end position="940"/>
    </location>
</feature>
<dbReference type="GO" id="GO:0005886">
    <property type="term" value="C:plasma membrane"/>
    <property type="evidence" value="ECO:0007669"/>
    <property type="project" value="TreeGrafter"/>
</dbReference>
<dbReference type="GO" id="GO:0007156">
    <property type="term" value="P:homophilic cell adhesion via plasma membrane adhesion molecules"/>
    <property type="evidence" value="ECO:0007669"/>
    <property type="project" value="InterPro"/>
</dbReference>
<dbReference type="InterPro" id="IPR036439">
    <property type="entry name" value="Dockerin_dom_sf"/>
</dbReference>
<evidence type="ECO:0000256" key="1">
    <source>
        <dbReference type="ARBA" id="ARBA00004167"/>
    </source>
</evidence>
<dbReference type="GO" id="GO:0005509">
    <property type="term" value="F:calcium ion binding"/>
    <property type="evidence" value="ECO:0007669"/>
    <property type="project" value="InterPro"/>
</dbReference>
<sequence>MANRKPTRTIADSVARRRASLRRRDTQRRLRVERLTDRRVLAAITGAVFEDANVSFALNEGEVNAPSRLVYIDVNDNASLDPSDLIALAEVDGSFAFTGLADGTYSLRLFNGTATQYQTMPVGTDGIVSPIALDGGAELISGSAGTAIMTSDSIVSVDLNGPSLSPVRVADSLTKTQQLIDGSLLVIGTDSSVSTAWRIEPSTGNVASVDLSGATPPVFPMPEFVDLAIDGTGHGVVLESGAGLLPIRTIDASDPGNAIVVSVTDTFVPEGTSVLTSRSGPRSVFATPNGSGLDLSLWSNSTATLITPSATLVDDATEMLGYDDASGLLALRGVGGGVSVHDVDANFDTLHQIDRPLGPIVIDGARDLLFAISPDDAMLALYDLTSGELITDMVIDFASVGTPVSLALGAESNELLILGTAGLAEIALDKPTAIEVTIAGQQDVDTALFGVAMKGANTAPRYESVPSFETDEDQELVVAAPAALSVSVDDEDDSFVVVQVSQATNGVASVSLSGSLNYTPDPNFNGDDSFDVVLHDGRDVSDEVAINLSVIPVSDPPEGITVTVPPVPEDVPVGGAIGDVEVIDFDGGGHVFDVDDIRFGVEGGKLIFVGGILDFETEPFVNITVTATDTETSDTVSDFVTVTIRDANDPIVGILPKESFVNENVPGATINSLRADDQDVQNEQEHTFAVDNDSRFIVDGAELRLADGVALDYELEQSVVIMVTATEVDTGNSFSQEITIFVRDFPEQPEALSLSNQTVMELVDGAVIGDVLIDGGAANARFELTVNSESLEIVGGELKVKDDQFVTRDSGAQIVVEITATDTLAEFGSISEQFVIEVLENETPAHNRDNPYDVNHNDDVSAQDALLIINYLNIFGPGPVGSGDLGFCYDVNADGMVTALDALLVVNHINVIDSGGGVGGENGDGELGPEGELAPGSQLGPEGEFIPLPANSYKLVVTDDSEETIDRATLLMLVVDQRRSQVAAAVDSTRDQTIRESALFNASDHEADVEEGSVEDMVRLLSDLRS</sequence>
<dbReference type="InterPro" id="IPR015919">
    <property type="entry name" value="Cadherin-like_sf"/>
</dbReference>
<gene>
    <name evidence="7" type="ORF">Pla22_12610</name>
</gene>
<name>A0A5C5WU41_9BACT</name>
<accession>A0A5C5WU41</accession>
<proteinExistence type="predicted"/>
<dbReference type="Pfam" id="PF00404">
    <property type="entry name" value="Dockerin_1"/>
    <property type="match status" value="1"/>
</dbReference>
<reference evidence="7 8" key="1">
    <citation type="submission" date="2019-02" db="EMBL/GenBank/DDBJ databases">
        <title>Deep-cultivation of Planctomycetes and their phenomic and genomic characterization uncovers novel biology.</title>
        <authorList>
            <person name="Wiegand S."/>
            <person name="Jogler M."/>
            <person name="Boedeker C."/>
            <person name="Pinto D."/>
            <person name="Vollmers J."/>
            <person name="Rivas-Marin E."/>
            <person name="Kohn T."/>
            <person name="Peeters S.H."/>
            <person name="Heuer A."/>
            <person name="Rast P."/>
            <person name="Oberbeckmann S."/>
            <person name="Bunk B."/>
            <person name="Jeske O."/>
            <person name="Meyerdierks A."/>
            <person name="Storesund J.E."/>
            <person name="Kallscheuer N."/>
            <person name="Luecker S."/>
            <person name="Lage O.M."/>
            <person name="Pohl T."/>
            <person name="Merkel B.J."/>
            <person name="Hornburger P."/>
            <person name="Mueller R.-W."/>
            <person name="Bruemmer F."/>
            <person name="Labrenz M."/>
            <person name="Spormann A.M."/>
            <person name="Op Den Camp H."/>
            <person name="Overmann J."/>
            <person name="Amann R."/>
            <person name="Jetten M.S.M."/>
            <person name="Mascher T."/>
            <person name="Medema M.H."/>
            <person name="Devos D.P."/>
            <person name="Kaster A.-K."/>
            <person name="Ovreas L."/>
            <person name="Rohde M."/>
            <person name="Galperin M.Y."/>
            <person name="Jogler C."/>
        </authorList>
    </citation>
    <scope>NUCLEOTIDE SEQUENCE [LARGE SCALE GENOMIC DNA]</scope>
    <source>
        <strain evidence="7 8">Pla22</strain>
    </source>
</reference>
<feature type="region of interest" description="Disordered" evidence="5">
    <location>
        <begin position="1"/>
        <end position="22"/>
    </location>
</feature>
<dbReference type="SUPFAM" id="SSF63446">
    <property type="entry name" value="Type I dockerin domain"/>
    <property type="match status" value="1"/>
</dbReference>
<dbReference type="EMBL" id="SJPI01000001">
    <property type="protein sequence ID" value="TWT53631.1"/>
    <property type="molecule type" value="Genomic_DNA"/>
</dbReference>
<dbReference type="InterPro" id="IPR002105">
    <property type="entry name" value="Dockerin_1_rpt"/>
</dbReference>
<dbReference type="AlphaFoldDB" id="A0A5C5WU41"/>
<feature type="domain" description="Cadherin" evidence="6">
    <location>
        <begin position="592"/>
        <end position="652"/>
    </location>
</feature>
<dbReference type="Gene3D" id="2.60.40.3440">
    <property type="match status" value="1"/>
</dbReference>
<comment type="subcellular location">
    <subcellularLocation>
        <location evidence="1">Membrane</location>
        <topology evidence="1">Single-pass membrane protein</topology>
    </subcellularLocation>
</comment>
<evidence type="ECO:0000256" key="5">
    <source>
        <dbReference type="SAM" id="MobiDB-lite"/>
    </source>
</evidence>
<evidence type="ECO:0000256" key="2">
    <source>
        <dbReference type="ARBA" id="ARBA00022692"/>
    </source>
</evidence>
<dbReference type="PANTHER" id="PTHR24028:SF328">
    <property type="entry name" value="CADHERIN-3"/>
    <property type="match status" value="1"/>
</dbReference>
<dbReference type="InterPro" id="IPR002126">
    <property type="entry name" value="Cadherin-like_dom"/>
</dbReference>
<dbReference type="InterPro" id="IPR011044">
    <property type="entry name" value="Quino_amine_DH_bsu"/>
</dbReference>
<keyword evidence="3" id="KW-1133">Transmembrane helix</keyword>
<evidence type="ECO:0000259" key="6">
    <source>
        <dbReference type="PROSITE" id="PS50268"/>
    </source>
</evidence>
<protein>
    <submittedName>
        <fullName evidence="7">Cadherin domain protein</fullName>
    </submittedName>
</protein>
<dbReference type="Gene3D" id="2.60.40.60">
    <property type="entry name" value="Cadherins"/>
    <property type="match status" value="2"/>
</dbReference>
<dbReference type="GO" id="GO:0000272">
    <property type="term" value="P:polysaccharide catabolic process"/>
    <property type="evidence" value="ECO:0007669"/>
    <property type="project" value="InterPro"/>
</dbReference>
<dbReference type="GO" id="GO:0004553">
    <property type="term" value="F:hydrolase activity, hydrolyzing O-glycosyl compounds"/>
    <property type="evidence" value="ECO:0007669"/>
    <property type="project" value="InterPro"/>
</dbReference>
<dbReference type="SUPFAM" id="SSF50969">
    <property type="entry name" value="YVTN repeat-like/Quinoprotein amine dehydrogenase"/>
    <property type="match status" value="1"/>
</dbReference>
<evidence type="ECO:0000256" key="4">
    <source>
        <dbReference type="ARBA" id="ARBA00023180"/>
    </source>
</evidence>
<feature type="domain" description="Cadherin" evidence="6">
    <location>
        <begin position="661"/>
        <end position="752"/>
    </location>
</feature>
<keyword evidence="3" id="KW-0472">Membrane</keyword>
<evidence type="ECO:0000313" key="7">
    <source>
        <dbReference type="EMBL" id="TWT53631.1"/>
    </source>
</evidence>
<dbReference type="Gene3D" id="1.10.1330.10">
    <property type="entry name" value="Dockerin domain"/>
    <property type="match status" value="1"/>
</dbReference>
<dbReference type="Proteomes" id="UP000316598">
    <property type="component" value="Unassembled WGS sequence"/>
</dbReference>
<evidence type="ECO:0000313" key="8">
    <source>
        <dbReference type="Proteomes" id="UP000316598"/>
    </source>
</evidence>
<dbReference type="Pfam" id="PF17963">
    <property type="entry name" value="Big_9"/>
    <property type="match status" value="1"/>
</dbReference>
<dbReference type="CDD" id="cd11304">
    <property type="entry name" value="Cadherin_repeat"/>
    <property type="match status" value="1"/>
</dbReference>
<organism evidence="7 8">
    <name type="scientific">Rubripirellula amarantea</name>
    <dbReference type="NCBI Taxonomy" id="2527999"/>
    <lineage>
        <taxon>Bacteria</taxon>
        <taxon>Pseudomonadati</taxon>
        <taxon>Planctomycetota</taxon>
        <taxon>Planctomycetia</taxon>
        <taxon>Pirellulales</taxon>
        <taxon>Pirellulaceae</taxon>
        <taxon>Rubripirellula</taxon>
    </lineage>
</organism>
<keyword evidence="8" id="KW-1185">Reference proteome</keyword>
<dbReference type="InterPro" id="IPR050174">
    <property type="entry name" value="Protocadherin/Cadherin-CA"/>
</dbReference>
<dbReference type="PROSITE" id="PS50268">
    <property type="entry name" value="CADHERIN_2"/>
    <property type="match status" value="2"/>
</dbReference>
<keyword evidence="4" id="KW-0325">Glycoprotein</keyword>
<keyword evidence="2" id="KW-0812">Transmembrane</keyword>
<dbReference type="PANTHER" id="PTHR24028">
    <property type="entry name" value="CADHERIN-87A"/>
    <property type="match status" value="1"/>
</dbReference>
<evidence type="ECO:0000256" key="3">
    <source>
        <dbReference type="ARBA" id="ARBA00022989"/>
    </source>
</evidence>